<dbReference type="Proteomes" id="UP000749311">
    <property type="component" value="Unassembled WGS sequence"/>
</dbReference>
<evidence type="ECO:0000313" key="2">
    <source>
        <dbReference type="EMBL" id="NIH56565.1"/>
    </source>
</evidence>
<organism evidence="2 3">
    <name type="scientific">Brooklawnia cerclae</name>
    <dbReference type="NCBI Taxonomy" id="349934"/>
    <lineage>
        <taxon>Bacteria</taxon>
        <taxon>Bacillati</taxon>
        <taxon>Actinomycetota</taxon>
        <taxon>Actinomycetes</taxon>
        <taxon>Propionibacteriales</taxon>
        <taxon>Propionibacteriaceae</taxon>
        <taxon>Brooklawnia</taxon>
    </lineage>
</organism>
<feature type="domain" description="Methyltransferase" evidence="1">
    <location>
        <begin position="61"/>
        <end position="133"/>
    </location>
</feature>
<evidence type="ECO:0000313" key="3">
    <source>
        <dbReference type="Proteomes" id="UP000749311"/>
    </source>
</evidence>
<keyword evidence="2" id="KW-0489">Methyltransferase</keyword>
<sequence length="300" mass="33401">MAGFLDWRIIESLTGWAAHSDDTEVERWDSGAAEWDRRTAFERDFTAAQVDALDIEPTDSVLDACCGAGRLTIPLARRARAVTGLDSGEHMLEYCRAYAQREGLTNVRTIQVPSWHRTEPGVDFPQHDVVVACISPASADVAKLSRAATRRCYVLSFSKPFKFMDVAASLFAGATEEWPAEPGPKLERMQLSRYDIPRVFGLNVAFNVLYDLGANPTVTYADGGWVHEANTREAVYEFLAGFGRIIPGREQVFRSNVDKHLTALPDGRYRYATPRTQMYVLGWDPSEVDQAKAAASVARF</sequence>
<dbReference type="SUPFAM" id="SSF53335">
    <property type="entry name" value="S-adenosyl-L-methionine-dependent methyltransferases"/>
    <property type="match status" value="1"/>
</dbReference>
<dbReference type="Pfam" id="PF13649">
    <property type="entry name" value="Methyltransf_25"/>
    <property type="match status" value="1"/>
</dbReference>
<dbReference type="GO" id="GO:0008168">
    <property type="term" value="F:methyltransferase activity"/>
    <property type="evidence" value="ECO:0007669"/>
    <property type="project" value="UniProtKB-KW"/>
</dbReference>
<dbReference type="InterPro" id="IPR041698">
    <property type="entry name" value="Methyltransf_25"/>
</dbReference>
<evidence type="ECO:0000259" key="1">
    <source>
        <dbReference type="Pfam" id="PF13649"/>
    </source>
</evidence>
<keyword evidence="2" id="KW-0808">Transferase</keyword>
<keyword evidence="3" id="KW-1185">Reference proteome</keyword>
<gene>
    <name evidence="2" type="ORF">FB473_001210</name>
</gene>
<dbReference type="RefSeq" id="WP_167165618.1">
    <property type="nucleotide sequence ID" value="NZ_BAAAOO010000015.1"/>
</dbReference>
<dbReference type="Gene3D" id="3.40.50.150">
    <property type="entry name" value="Vaccinia Virus protein VP39"/>
    <property type="match status" value="1"/>
</dbReference>
<name>A0ABX0SHN3_9ACTN</name>
<dbReference type="InterPro" id="IPR029063">
    <property type="entry name" value="SAM-dependent_MTases_sf"/>
</dbReference>
<dbReference type="GO" id="GO:0032259">
    <property type="term" value="P:methylation"/>
    <property type="evidence" value="ECO:0007669"/>
    <property type="project" value="UniProtKB-KW"/>
</dbReference>
<proteinExistence type="predicted"/>
<comment type="caution">
    <text evidence="2">The sequence shown here is derived from an EMBL/GenBank/DDBJ whole genome shotgun (WGS) entry which is preliminary data.</text>
</comment>
<dbReference type="CDD" id="cd02440">
    <property type="entry name" value="AdoMet_MTases"/>
    <property type="match status" value="1"/>
</dbReference>
<reference evidence="2 3" key="1">
    <citation type="submission" date="2020-02" db="EMBL/GenBank/DDBJ databases">
        <title>Sequencing the genomes of 1000 actinobacteria strains.</title>
        <authorList>
            <person name="Klenk H.-P."/>
        </authorList>
    </citation>
    <scope>NUCLEOTIDE SEQUENCE [LARGE SCALE GENOMIC DNA]</scope>
    <source>
        <strain evidence="2 3">DSM 19609</strain>
    </source>
</reference>
<dbReference type="EMBL" id="JAAMOZ010000001">
    <property type="protein sequence ID" value="NIH56565.1"/>
    <property type="molecule type" value="Genomic_DNA"/>
</dbReference>
<accession>A0ABX0SHN3</accession>
<protein>
    <submittedName>
        <fullName evidence="2">SAM-dependent methyltransferase</fullName>
    </submittedName>
</protein>